<keyword evidence="7" id="KW-1185">Reference proteome</keyword>
<sequence length="369" mass="39943">MKHLSTVLTSAACLIGRAAAEIFIVDNDTPTALQVLLPLAAGKQVLGITTNLGDYDTDAATYEAAMALSTGNLTSCVPVYKGAEQPLLLDYNTYHLWQDLYGDIVWQGAWDKDYESPVPVNASYEYNKTVGAPQWIMDTVKNSKDNVTIVAAGTMTNLALALAQWPSMAEKVKLVIMGGYVDGQIAQTIGGDFVNDMYTDFNLMVDPEAAQTALTAPWRELVIVGNISSEIFPTQDLYNELIAVSGGLAEIKKNKSLGYVSETIGNGTLPSFNLPYWDEVASAIAADPEIVTGSYEAYVSVDTSFSSPFYGSLRIYPANLRAKKGVRTGKAKMITSVDEVKFNTMIVDALVRDWSKYCSTGNAPNLAIM</sequence>
<reference evidence="7" key="1">
    <citation type="submission" date="2015-10" db="EMBL/GenBank/DDBJ databases">
        <authorList>
            <person name="Devillers H."/>
        </authorList>
    </citation>
    <scope>NUCLEOTIDE SEQUENCE [LARGE SCALE GENOMIC DNA]</scope>
</reference>
<dbReference type="PANTHER" id="PTHR12304">
    <property type="entry name" value="INOSINE-URIDINE PREFERRING NUCLEOSIDE HYDROLASE"/>
    <property type="match status" value="1"/>
</dbReference>
<evidence type="ECO:0000259" key="5">
    <source>
        <dbReference type="Pfam" id="PF01156"/>
    </source>
</evidence>
<evidence type="ECO:0000313" key="7">
    <source>
        <dbReference type="Proteomes" id="UP000236544"/>
    </source>
</evidence>
<feature type="chain" id="PRO_5006066584" evidence="4">
    <location>
        <begin position="21"/>
        <end position="369"/>
    </location>
</feature>
<evidence type="ECO:0000256" key="2">
    <source>
        <dbReference type="ARBA" id="ARBA00022801"/>
    </source>
</evidence>
<dbReference type="AlphaFoldDB" id="A0A0P1KYY6"/>
<proteinExistence type="inferred from homology"/>
<organism evidence="6 7">
    <name type="scientific">Lachancea quebecensis</name>
    <dbReference type="NCBI Taxonomy" id="1654605"/>
    <lineage>
        <taxon>Eukaryota</taxon>
        <taxon>Fungi</taxon>
        <taxon>Dikarya</taxon>
        <taxon>Ascomycota</taxon>
        <taxon>Saccharomycotina</taxon>
        <taxon>Saccharomycetes</taxon>
        <taxon>Saccharomycetales</taxon>
        <taxon>Saccharomycetaceae</taxon>
        <taxon>Lachancea</taxon>
    </lineage>
</organism>
<protein>
    <submittedName>
        <fullName evidence="6">LAQU0S31e00188g1_1</fullName>
    </submittedName>
</protein>
<dbReference type="Proteomes" id="UP000236544">
    <property type="component" value="Unassembled WGS sequence"/>
</dbReference>
<feature type="domain" description="Inosine/uridine-preferring nucleoside hydrolase" evidence="5">
    <location>
        <begin position="24"/>
        <end position="342"/>
    </location>
</feature>
<feature type="signal peptide" evidence="4">
    <location>
        <begin position="1"/>
        <end position="20"/>
    </location>
</feature>
<dbReference type="SUPFAM" id="SSF53590">
    <property type="entry name" value="Nucleoside hydrolase"/>
    <property type="match status" value="1"/>
</dbReference>
<dbReference type="EMBL" id="LN890569">
    <property type="protein sequence ID" value="CUS25182.1"/>
    <property type="molecule type" value="Genomic_DNA"/>
</dbReference>
<keyword evidence="2" id="KW-0378">Hydrolase</keyword>
<evidence type="ECO:0000313" key="6">
    <source>
        <dbReference type="EMBL" id="CUS25182.1"/>
    </source>
</evidence>
<accession>A0A0P1KYY6</accession>
<gene>
    <name evidence="6" type="ORF">LAQU0_S31e00188g</name>
</gene>
<name>A0A0P1KYY6_9SACH</name>
<keyword evidence="4" id="KW-0732">Signal</keyword>
<keyword evidence="3" id="KW-0326">Glycosidase</keyword>
<dbReference type="OrthoDB" id="432381at2759"/>
<comment type="similarity">
    <text evidence="1">Belongs to the IUNH family.</text>
</comment>
<dbReference type="GO" id="GO:0005829">
    <property type="term" value="C:cytosol"/>
    <property type="evidence" value="ECO:0007669"/>
    <property type="project" value="TreeGrafter"/>
</dbReference>
<evidence type="ECO:0000256" key="4">
    <source>
        <dbReference type="SAM" id="SignalP"/>
    </source>
</evidence>
<dbReference type="Gene3D" id="3.90.245.10">
    <property type="entry name" value="Ribonucleoside hydrolase-like"/>
    <property type="match status" value="1"/>
</dbReference>
<dbReference type="InterPro" id="IPR023186">
    <property type="entry name" value="IUNH"/>
</dbReference>
<dbReference type="PANTHER" id="PTHR12304:SF25">
    <property type="entry name" value="INOSINE_URIDINE-PREFERRING NUCLEOSIDE HYDROLASE DOMAIN-CONTAINING PROTEIN"/>
    <property type="match status" value="1"/>
</dbReference>
<dbReference type="Pfam" id="PF01156">
    <property type="entry name" value="IU_nuc_hydro"/>
    <property type="match status" value="1"/>
</dbReference>
<evidence type="ECO:0000256" key="1">
    <source>
        <dbReference type="ARBA" id="ARBA00009176"/>
    </source>
</evidence>
<evidence type="ECO:0000256" key="3">
    <source>
        <dbReference type="ARBA" id="ARBA00023295"/>
    </source>
</evidence>
<dbReference type="InterPro" id="IPR001910">
    <property type="entry name" value="Inosine/uridine_hydrolase_dom"/>
</dbReference>
<dbReference type="InterPro" id="IPR036452">
    <property type="entry name" value="Ribo_hydro-like"/>
</dbReference>
<dbReference type="GO" id="GO:0006152">
    <property type="term" value="P:purine nucleoside catabolic process"/>
    <property type="evidence" value="ECO:0007669"/>
    <property type="project" value="TreeGrafter"/>
</dbReference>
<dbReference type="GO" id="GO:0008477">
    <property type="term" value="F:purine nucleosidase activity"/>
    <property type="evidence" value="ECO:0007669"/>
    <property type="project" value="TreeGrafter"/>
</dbReference>